<dbReference type="InterPro" id="IPR013785">
    <property type="entry name" value="Aldolase_TIM"/>
</dbReference>
<dbReference type="EC" id="1.4.1.13" evidence="2"/>
<evidence type="ECO:0000259" key="5">
    <source>
        <dbReference type="PROSITE" id="PS51379"/>
    </source>
</evidence>
<organism evidence="6 7">
    <name type="scientific">Desulfamplus magnetovallimortis</name>
    <dbReference type="NCBI Taxonomy" id="1246637"/>
    <lineage>
        <taxon>Bacteria</taxon>
        <taxon>Pseudomonadati</taxon>
        <taxon>Thermodesulfobacteriota</taxon>
        <taxon>Desulfobacteria</taxon>
        <taxon>Desulfobacterales</taxon>
        <taxon>Desulfobacteraceae</taxon>
        <taxon>Desulfamplus</taxon>
    </lineage>
</organism>
<evidence type="ECO:0000256" key="4">
    <source>
        <dbReference type="ARBA" id="ARBA00048151"/>
    </source>
</evidence>
<dbReference type="InterPro" id="IPR002932">
    <property type="entry name" value="Glu_synthdom"/>
</dbReference>
<evidence type="ECO:0000256" key="1">
    <source>
        <dbReference type="ARBA" id="ARBA00009716"/>
    </source>
</evidence>
<dbReference type="InterPro" id="IPR043578">
    <property type="entry name" value="GltB_archl_type"/>
</dbReference>
<dbReference type="RefSeq" id="WP_080804571.1">
    <property type="nucleotide sequence ID" value="NZ_LT828547.1"/>
</dbReference>
<keyword evidence="7" id="KW-1185">Reference proteome</keyword>
<evidence type="ECO:0000313" key="7">
    <source>
        <dbReference type="Proteomes" id="UP000191931"/>
    </source>
</evidence>
<dbReference type="InterPro" id="IPR024188">
    <property type="entry name" value="GltB"/>
</dbReference>
<dbReference type="OrthoDB" id="9758182at2"/>
<accession>A0A1W1H6W9</accession>
<feature type="domain" description="4Fe-4S ferredoxin-type" evidence="5">
    <location>
        <begin position="574"/>
        <end position="604"/>
    </location>
</feature>
<dbReference type="GO" id="GO:0006537">
    <property type="term" value="P:glutamate biosynthetic process"/>
    <property type="evidence" value="ECO:0007669"/>
    <property type="project" value="InterPro"/>
</dbReference>
<gene>
    <name evidence="6" type="ORF">MTBBW1_1290011</name>
</gene>
<dbReference type="Gene3D" id="3.20.20.70">
    <property type="entry name" value="Aldolase class I"/>
    <property type="match status" value="2"/>
</dbReference>
<dbReference type="CDD" id="cd02808">
    <property type="entry name" value="GltS_FMN"/>
    <property type="match status" value="1"/>
</dbReference>
<dbReference type="EMBL" id="FWEV01000034">
    <property type="protein sequence ID" value="SLM28230.1"/>
    <property type="molecule type" value="Genomic_DNA"/>
</dbReference>
<dbReference type="Gene3D" id="2.160.20.60">
    <property type="entry name" value="Glutamate synthase, alpha subunit, C-terminal domain"/>
    <property type="match status" value="1"/>
</dbReference>
<dbReference type="Pfam" id="PF01645">
    <property type="entry name" value="Glu_synthase"/>
    <property type="match status" value="1"/>
</dbReference>
<dbReference type="PANTHER" id="PTHR43819:SF1">
    <property type="entry name" value="ARCHAEAL-TYPE GLUTAMATE SYNTHASE [NADPH]"/>
    <property type="match status" value="1"/>
</dbReference>
<dbReference type="Pfam" id="PF01493">
    <property type="entry name" value="GXGXG"/>
    <property type="match status" value="1"/>
</dbReference>
<dbReference type="PANTHER" id="PTHR43819">
    <property type="entry name" value="ARCHAEAL-TYPE GLUTAMATE SYNTHASE [NADPH]"/>
    <property type="match status" value="1"/>
</dbReference>
<keyword evidence="3 6" id="KW-0560">Oxidoreductase</keyword>
<reference evidence="6 7" key="1">
    <citation type="submission" date="2017-03" db="EMBL/GenBank/DDBJ databases">
        <authorList>
            <person name="Afonso C.L."/>
            <person name="Miller P.J."/>
            <person name="Scott M.A."/>
            <person name="Spackman E."/>
            <person name="Goraichik I."/>
            <person name="Dimitrov K.M."/>
            <person name="Suarez D.L."/>
            <person name="Swayne D.E."/>
        </authorList>
    </citation>
    <scope>NUCLEOTIDE SEQUENCE [LARGE SCALE GENOMIC DNA]</scope>
    <source>
        <strain evidence="6">PRJEB14757</strain>
    </source>
</reference>
<dbReference type="PROSITE" id="PS51379">
    <property type="entry name" value="4FE4S_FER_2"/>
    <property type="match status" value="1"/>
</dbReference>
<evidence type="ECO:0000256" key="3">
    <source>
        <dbReference type="ARBA" id="ARBA00023002"/>
    </source>
</evidence>
<dbReference type="InterPro" id="IPR017896">
    <property type="entry name" value="4Fe4S_Fe-S-bd"/>
</dbReference>
<dbReference type="STRING" id="1246637.MTBBW1_1290011"/>
<name>A0A1W1H6W9_9BACT</name>
<dbReference type="PIRSF" id="PIRSF500061">
    <property type="entry name" value="GOGAT_lg2_archl"/>
    <property type="match status" value="1"/>
</dbReference>
<dbReference type="SUPFAM" id="SSF69336">
    <property type="entry name" value="Alpha subunit of glutamate synthase, C-terminal domain"/>
    <property type="match status" value="1"/>
</dbReference>
<dbReference type="Proteomes" id="UP000191931">
    <property type="component" value="Unassembled WGS sequence"/>
</dbReference>
<dbReference type="SUPFAM" id="SSF51395">
    <property type="entry name" value="FMN-linked oxidoreductases"/>
    <property type="match status" value="2"/>
</dbReference>
<evidence type="ECO:0000256" key="2">
    <source>
        <dbReference type="ARBA" id="ARBA00012079"/>
    </source>
</evidence>
<dbReference type="GO" id="GO:0004355">
    <property type="term" value="F:glutamate synthase (NADPH) activity"/>
    <property type="evidence" value="ECO:0007669"/>
    <property type="project" value="UniProtKB-EC"/>
</dbReference>
<sequence>MATIDLSTMPIKIANEVIRGYGAAHQDIDIINPDARHYIAVGLINPVKISIHGSAGYFCGGLSDGPRVEVSNNVSWGVGDNMLSGTIVVGGNAGAIAGEALRGGNIIIRGNMGSRAGQVMKKGTLCCAGNSGFMAGYMMYGGRMIILGNSGAKTGENMAGGEIFVGGAIESLGADAMLCDISSQELESVKEFMEEHKISFSGAFRKVVCAGKDLSCGKAEPRTKRISFNHFSGSDIPWWNEKVQEDIKIKSHTGRYRVRGYGTSRHIPHFNDIAFKNLKINSDIKSGSASANDVHSNVSIRGWDSKVFLKDFKSKSSMPDLRTFIGDRNGGKALDLSMPLLIAPMSLGALSPGVKVALGIASRLSGICENTGEGGMYSVERAEARQLISQCLSGRLGWNIHDMKRSDALELYISQGAKPGLGGQLMAAKLTKEIAQIRGIPHGMDLRSPSRHPDILGGDDLVMKVMELKEAVGWRLPVSLKLGGGRTRDDIKIAYKDGIDFVELDGIQGGTGAGGSEVIEYVGIPTISALMEAIDGLDEIDAGGELPIVIMGGIQNGVDAAKAIALGATAVAVGTPMLIAAGCTGCMQCSSGNCPVGLTTQTPELVKRFDVEKQSLAMHAYLESFRWQLEAVTSALGYSNIDELCRDDLVALTPEAAALTRLPYAPEYGELREANAVTQTESQEISKKHKETGSATFTKLSRRIIRDMSKTSALDSEKQQQILEMALKGRPNPFPGSRPAHLDDVVFLSAALTRLVIDPYREDCSTQTRIARSIDIGPVNMNNPSVQMEQPFIFTGFDDAPEVVKNALGAAIEACGCGYAGRRPLASPKSHIWFQLLVADDTPSPLADALIYAGKELPDNFQLNRLHKNQLLGISANGKTLPRILPYALENGFDILILDTTAGIVEPWVELSSSFDLTVIRDAILRLRSMKMEEEICLINFGGLRSGTDVAKSLALNCNASLVGAAMAIAMGGCIKGNSIDFGYEQEGTKGETDEKSLFDAAVNWIRGSSQEAAVIARCAGKTNIHNLEPEDLRSISIVTSEALGLGLTSGAVKRQKF</sequence>
<dbReference type="AlphaFoldDB" id="A0A1W1H6W9"/>
<dbReference type="InterPro" id="IPR002489">
    <property type="entry name" value="Glu_synth_asu_C"/>
</dbReference>
<dbReference type="InterPro" id="IPR036485">
    <property type="entry name" value="Glu_synth_asu_C_sf"/>
</dbReference>
<comment type="catalytic activity">
    <reaction evidence="4">
        <text>2 L-glutamate + NADP(+) = L-glutamine + 2-oxoglutarate + NADPH + H(+)</text>
        <dbReference type="Rhea" id="RHEA:15501"/>
        <dbReference type="ChEBI" id="CHEBI:15378"/>
        <dbReference type="ChEBI" id="CHEBI:16810"/>
        <dbReference type="ChEBI" id="CHEBI:29985"/>
        <dbReference type="ChEBI" id="CHEBI:57783"/>
        <dbReference type="ChEBI" id="CHEBI:58349"/>
        <dbReference type="ChEBI" id="CHEBI:58359"/>
        <dbReference type="EC" id="1.4.1.13"/>
    </reaction>
</comment>
<protein>
    <recommendedName>
        <fullName evidence="2">glutamate synthase (NADPH)</fullName>
        <ecNumber evidence="2">1.4.1.13</ecNumber>
    </recommendedName>
</protein>
<comment type="similarity">
    <text evidence="1">Belongs to the glutamate synthase family.</text>
</comment>
<proteinExistence type="inferred from homology"/>
<evidence type="ECO:0000313" key="6">
    <source>
        <dbReference type="EMBL" id="SLM28230.1"/>
    </source>
</evidence>
<dbReference type="PIRSF" id="PIRSF006429">
    <property type="entry name" value="GOGAT_lg_2"/>
    <property type="match status" value="1"/>
</dbReference>